<dbReference type="EMBL" id="MK504446">
    <property type="protein sequence ID" value="QBJ03932.1"/>
    <property type="molecule type" value="Genomic_DNA"/>
</dbReference>
<dbReference type="Proteomes" id="UP000306187">
    <property type="component" value="Segment"/>
</dbReference>
<reference evidence="1" key="1">
    <citation type="submission" date="2019-02" db="EMBL/GenBank/DDBJ databases">
        <title>Isolation of virulent Lactobacillus brevis phages.</title>
        <authorList>
            <person name="Feyereisen M."/>
            <person name="Mahony J."/>
            <person name="O'Sullivan T."/>
            <person name="van Sinderen D."/>
        </authorList>
    </citation>
    <scope>NUCLEOTIDE SEQUENCE [LARGE SCALE GENOMIC DNA]</scope>
</reference>
<accession>A0A4Y5FFP3</accession>
<evidence type="ECO:0000313" key="2">
    <source>
        <dbReference type="Proteomes" id="UP000306187"/>
    </source>
</evidence>
<proteinExistence type="predicted"/>
<sequence>MNFKRLLHPNLKKGYVEDFNTSSANYAFFSAIEDILSSTEKDTIDSKVESYLNSADGEFLDEWGSWFGVARKDNQSDDDYRKWIITYATLKRGTKKAIIDAIKMYLDMSDATISVYEPYKNVFQLDKSKLDGLDHLSGDYYRWGIINIYVDRPVPESIYQIIRDFKPAGVNFFITVDTSTNKNNKALAITTGIKEFNSVEEAYIGFSKSQSYYLDLGGRNNKQELKNPFILDKSKLDSTDVLAGGYNDDINYDDIPSNYNKAFIYGVSYIGSDDVFSGNDWNYQTNSYGYNDDLWNSATVFDKSYFTSDKYSDLDGYTRANYSSQIIKLDYSGMLSQNINGNNRVYGSVLYGDNNISTISYDPNNLVSPDKAVPVITKTDKYYTYSLEYNSIDSSYNSIPDKLNILISASSLNSNSSYQVDLLDKYGVPLKTQIINISGNSSINKIVFDNEIKTEPANPFTISKSKVSEGVIGVTPNLMKAVKLVRIYCGIRGDSLNNNISFGVPSATIFDTDTWLPFSGDKNQFPVILDENLQNLSKKDDNQLTINPVANYNVSTNSYTNVSPASLKITFNLINDLYSKYLNFWDSQGVIDKKDIISKLLPAIKGISLAFAGDLTHANISYSKGGNLTPISDNSISNDIITIDPNYIDDDGNIVIVISGKTNSDKINVDFIRFYYSLNDKAIPTFSPNKEMGKPYLKFFGKGIDYSFYDALTMGSNNIYVNSDIKDNSIIIAINARKQLEYRYGIDEKDITSFLNNSNSSILLEMLAENAGNANLSIANLNTGNPDSIGNVSFSNDFSYVNISNNLNDFENYVSNSGFIFLSINPDTDLGEIRIKNLYIFGKYPTAHLSTRIKTGISMDITVFDSYSSAVDKAVVDKSKVK</sequence>
<keyword evidence="2" id="KW-1185">Reference proteome</keyword>
<protein>
    <submittedName>
        <fullName evidence="1">Baseplate protein</fullName>
    </submittedName>
</protein>
<organism evidence="1 2">
    <name type="scientific">Lactobacillus phage SAC12B</name>
    <dbReference type="NCBI Taxonomy" id="2510941"/>
    <lineage>
        <taxon>Viruses</taxon>
        <taxon>Duplodnaviria</taxon>
        <taxon>Heunggongvirae</taxon>
        <taxon>Uroviricota</taxon>
        <taxon>Caudoviricetes</taxon>
        <taxon>Herelleviridae</taxon>
        <taxon>Tybeckvirus</taxon>
        <taxon>Tybeckvirus SAC12B</taxon>
    </lineage>
</organism>
<evidence type="ECO:0000313" key="1">
    <source>
        <dbReference type="EMBL" id="QBJ03932.1"/>
    </source>
</evidence>
<name>A0A4Y5FFP3_9CAUD</name>
<gene>
    <name evidence="1" type="ORF">SAC12B_0143</name>
</gene>